<dbReference type="Pfam" id="PF00462">
    <property type="entry name" value="Glutaredoxin"/>
    <property type="match status" value="1"/>
</dbReference>
<name>A0ABU6KH99_9BACI</name>
<organism evidence="2 3">
    <name type="scientific">Virgibacillus tibetensis</name>
    <dbReference type="NCBI Taxonomy" id="3042313"/>
    <lineage>
        <taxon>Bacteria</taxon>
        <taxon>Bacillati</taxon>
        <taxon>Bacillota</taxon>
        <taxon>Bacilli</taxon>
        <taxon>Bacillales</taxon>
        <taxon>Bacillaceae</taxon>
        <taxon>Virgibacillus</taxon>
    </lineage>
</organism>
<dbReference type="SUPFAM" id="SSF52833">
    <property type="entry name" value="Thioredoxin-like"/>
    <property type="match status" value="1"/>
</dbReference>
<dbReference type="Proteomes" id="UP001335737">
    <property type="component" value="Unassembled WGS sequence"/>
</dbReference>
<protein>
    <submittedName>
        <fullName evidence="2">Glutaredoxin family protein</fullName>
    </submittedName>
</protein>
<feature type="domain" description="Glutaredoxin" evidence="1">
    <location>
        <begin position="7"/>
        <end position="62"/>
    </location>
</feature>
<sequence>MSEKKVQIYVSDNSKQCEKLLTQMDEWEINYEIKNITTDNKYRSELQNLGIYGTPATFIENERNPILGYQKDRILYALSERDDLLMYYNYADENNKES</sequence>
<evidence type="ECO:0000313" key="2">
    <source>
        <dbReference type="EMBL" id="MEC5424687.1"/>
    </source>
</evidence>
<dbReference type="PROSITE" id="PS51354">
    <property type="entry name" value="GLUTAREDOXIN_2"/>
    <property type="match status" value="1"/>
</dbReference>
<proteinExistence type="predicted"/>
<keyword evidence="3" id="KW-1185">Reference proteome</keyword>
<evidence type="ECO:0000313" key="3">
    <source>
        <dbReference type="Proteomes" id="UP001335737"/>
    </source>
</evidence>
<gene>
    <name evidence="2" type="ORF">QGM71_14400</name>
</gene>
<dbReference type="InterPro" id="IPR036249">
    <property type="entry name" value="Thioredoxin-like_sf"/>
</dbReference>
<dbReference type="InterPro" id="IPR002109">
    <property type="entry name" value="Glutaredoxin"/>
</dbReference>
<dbReference type="RefSeq" id="WP_327608250.1">
    <property type="nucleotide sequence ID" value="NZ_JARZFX010000007.1"/>
</dbReference>
<accession>A0ABU6KH99</accession>
<reference evidence="2 3" key="1">
    <citation type="journal article" date="2024" name="Int. J. Syst. Evol. Microbiol.">
        <title>Virgibacillus tibetensis sp. nov., isolated from salt lake on the Tibetan Plateau of China.</title>
        <authorList>
            <person name="Phurbu D."/>
            <person name="Liu Z.-X."/>
            <person name="Wang R."/>
            <person name="Zheng Y.-Y."/>
            <person name="Liu H.-C."/>
            <person name="Zhou Y.-G."/>
            <person name="Yu Y.-J."/>
            <person name="Li A.-H."/>
        </authorList>
    </citation>
    <scope>NUCLEOTIDE SEQUENCE [LARGE SCALE GENOMIC DNA]</scope>
    <source>
        <strain evidence="2 3">C22-A2</strain>
    </source>
</reference>
<dbReference type="Gene3D" id="3.40.30.10">
    <property type="entry name" value="Glutaredoxin"/>
    <property type="match status" value="1"/>
</dbReference>
<evidence type="ECO:0000259" key="1">
    <source>
        <dbReference type="Pfam" id="PF00462"/>
    </source>
</evidence>
<comment type="caution">
    <text evidence="2">The sequence shown here is derived from an EMBL/GenBank/DDBJ whole genome shotgun (WGS) entry which is preliminary data.</text>
</comment>
<dbReference type="EMBL" id="JARZFX010000007">
    <property type="protein sequence ID" value="MEC5424687.1"/>
    <property type="molecule type" value="Genomic_DNA"/>
</dbReference>